<gene>
    <name evidence="1" type="ORF">AB0H72_35405</name>
</gene>
<organism evidence="1 2">
    <name type="scientific">Nocardia fusca</name>
    <dbReference type="NCBI Taxonomy" id="941183"/>
    <lineage>
        <taxon>Bacteria</taxon>
        <taxon>Bacillati</taxon>
        <taxon>Actinomycetota</taxon>
        <taxon>Actinomycetes</taxon>
        <taxon>Mycobacteriales</taxon>
        <taxon>Nocardiaceae</taxon>
        <taxon>Nocardia</taxon>
    </lineage>
</organism>
<evidence type="ECO:0000313" key="2">
    <source>
        <dbReference type="Proteomes" id="UP001551658"/>
    </source>
</evidence>
<dbReference type="RefSeq" id="WP_357988343.1">
    <property type="nucleotide sequence ID" value="NZ_JBFAIH010000045.1"/>
</dbReference>
<dbReference type="Proteomes" id="UP001551658">
    <property type="component" value="Unassembled WGS sequence"/>
</dbReference>
<evidence type="ECO:0000313" key="1">
    <source>
        <dbReference type="EMBL" id="MEV0367984.1"/>
    </source>
</evidence>
<dbReference type="EMBL" id="JBFAIH010000045">
    <property type="protein sequence ID" value="MEV0367984.1"/>
    <property type="molecule type" value="Genomic_DNA"/>
</dbReference>
<sequence>MSVNIELSLTIREIKDERERAGMTALLSGMLESLHLAHDVFITLGENGPDLFVRADSEYPVVSSGYRWLDDFEADLTRRATALVPHARVDFDWVDADGEVEDFDDDW</sequence>
<keyword evidence="2" id="KW-1185">Reference proteome</keyword>
<protein>
    <submittedName>
        <fullName evidence="1">Uncharacterized protein</fullName>
    </submittedName>
</protein>
<proteinExistence type="predicted"/>
<reference evidence="1 2" key="1">
    <citation type="submission" date="2024-06" db="EMBL/GenBank/DDBJ databases">
        <title>The Natural Products Discovery Center: Release of the First 8490 Sequenced Strains for Exploring Actinobacteria Biosynthetic Diversity.</title>
        <authorList>
            <person name="Kalkreuter E."/>
            <person name="Kautsar S.A."/>
            <person name="Yang D."/>
            <person name="Bader C.D."/>
            <person name="Teijaro C.N."/>
            <person name="Fluegel L."/>
            <person name="Davis C.M."/>
            <person name="Simpson J.R."/>
            <person name="Lauterbach L."/>
            <person name="Steele A.D."/>
            <person name="Gui C."/>
            <person name="Meng S."/>
            <person name="Li G."/>
            <person name="Viehrig K."/>
            <person name="Ye F."/>
            <person name="Su P."/>
            <person name="Kiefer A.F."/>
            <person name="Nichols A."/>
            <person name="Cepeda A.J."/>
            <person name="Yan W."/>
            <person name="Fan B."/>
            <person name="Jiang Y."/>
            <person name="Adhikari A."/>
            <person name="Zheng C.-J."/>
            <person name="Schuster L."/>
            <person name="Cowan T.M."/>
            <person name="Smanski M.J."/>
            <person name="Chevrette M.G."/>
            <person name="De Carvalho L.P.S."/>
            <person name="Shen B."/>
        </authorList>
    </citation>
    <scope>NUCLEOTIDE SEQUENCE [LARGE SCALE GENOMIC DNA]</scope>
    <source>
        <strain evidence="1 2">NPDC050671</strain>
    </source>
</reference>
<accession>A0ABV3FJV4</accession>
<comment type="caution">
    <text evidence="1">The sequence shown here is derived from an EMBL/GenBank/DDBJ whole genome shotgun (WGS) entry which is preliminary data.</text>
</comment>
<name>A0ABV3FJV4_9NOCA</name>